<comment type="caution">
    <text evidence="2">The sequence shown here is derived from an EMBL/GenBank/DDBJ whole genome shotgun (WGS) entry which is preliminary data.</text>
</comment>
<gene>
    <name evidence="2" type="ORF">CIK84_12920</name>
</gene>
<dbReference type="AlphaFoldDB" id="A0A2N7S097"/>
<feature type="compositionally biased region" description="Basic and acidic residues" evidence="1">
    <location>
        <begin position="24"/>
        <end position="35"/>
    </location>
</feature>
<organism evidence="2 3">
    <name type="scientific">Glutamicibacter arilaitensis</name>
    <dbReference type="NCBI Taxonomy" id="256701"/>
    <lineage>
        <taxon>Bacteria</taxon>
        <taxon>Bacillati</taxon>
        <taxon>Actinomycetota</taxon>
        <taxon>Actinomycetes</taxon>
        <taxon>Micrococcales</taxon>
        <taxon>Micrococcaceae</taxon>
        <taxon>Glutamicibacter</taxon>
    </lineage>
</organism>
<proteinExistence type="predicted"/>
<name>A0A2N7S097_9MICC</name>
<sequence length="71" mass="8210">MVALARMELEIKGERINDPIANRRTNEGDHGERRPYLLTPTNPRIASTLLWQNPSFWQSDIRGEKECAKDC</sequence>
<dbReference type="Proteomes" id="UP000235739">
    <property type="component" value="Unassembled WGS sequence"/>
</dbReference>
<dbReference type="EMBL" id="PNQX01000002">
    <property type="protein sequence ID" value="PMQ19570.1"/>
    <property type="molecule type" value="Genomic_DNA"/>
</dbReference>
<evidence type="ECO:0000313" key="2">
    <source>
        <dbReference type="EMBL" id="PMQ19570.1"/>
    </source>
</evidence>
<feature type="region of interest" description="Disordered" evidence="1">
    <location>
        <begin position="20"/>
        <end position="39"/>
    </location>
</feature>
<evidence type="ECO:0000256" key="1">
    <source>
        <dbReference type="SAM" id="MobiDB-lite"/>
    </source>
</evidence>
<protein>
    <submittedName>
        <fullName evidence="2">Uncharacterized protein</fullName>
    </submittedName>
</protein>
<evidence type="ECO:0000313" key="3">
    <source>
        <dbReference type="Proteomes" id="UP000235739"/>
    </source>
</evidence>
<accession>A0A2N7S097</accession>
<reference evidence="2 3" key="1">
    <citation type="journal article" date="2017" name="Elife">
        <title>Extensive horizontal gene transfer in cheese-associated bacteria.</title>
        <authorList>
            <person name="Bonham K.S."/>
            <person name="Wolfe B.E."/>
            <person name="Dutton R.J."/>
        </authorList>
    </citation>
    <scope>NUCLEOTIDE SEQUENCE [LARGE SCALE GENOMIC DNA]</scope>
    <source>
        <strain evidence="2 3">JB182</strain>
    </source>
</reference>